<sequence length="113" mass="12507">MSTYMKESQRSSRGRWCYFTMLSFKLRGSFFVTFALVVRAVLALSIPSELILEALDAEREYFGSSLRLPGPEVSGAEDGQARLDVVPVDPTEAFLSSLTEGRSLLNSLHKTGL</sequence>
<keyword evidence="2" id="KW-1185">Reference proteome</keyword>
<evidence type="ECO:0000313" key="1">
    <source>
        <dbReference type="EMBL" id="KAF5390886.1"/>
    </source>
</evidence>
<gene>
    <name evidence="1" type="ORF">D9757_004504</name>
</gene>
<comment type="caution">
    <text evidence="1">The sequence shown here is derived from an EMBL/GenBank/DDBJ whole genome shotgun (WGS) entry which is preliminary data.</text>
</comment>
<reference evidence="1 2" key="1">
    <citation type="journal article" date="2020" name="ISME J.">
        <title>Uncovering the hidden diversity of litter-decomposition mechanisms in mushroom-forming fungi.</title>
        <authorList>
            <person name="Floudas D."/>
            <person name="Bentzer J."/>
            <person name="Ahren D."/>
            <person name="Johansson T."/>
            <person name="Persson P."/>
            <person name="Tunlid A."/>
        </authorList>
    </citation>
    <scope>NUCLEOTIDE SEQUENCE [LARGE SCALE GENOMIC DNA]</scope>
    <source>
        <strain evidence="1 2">CBS 406.79</strain>
    </source>
</reference>
<protein>
    <submittedName>
        <fullName evidence="1">Uncharacterized protein</fullName>
    </submittedName>
</protein>
<organism evidence="1 2">
    <name type="scientific">Collybiopsis confluens</name>
    <dbReference type="NCBI Taxonomy" id="2823264"/>
    <lineage>
        <taxon>Eukaryota</taxon>
        <taxon>Fungi</taxon>
        <taxon>Dikarya</taxon>
        <taxon>Basidiomycota</taxon>
        <taxon>Agaricomycotina</taxon>
        <taxon>Agaricomycetes</taxon>
        <taxon>Agaricomycetidae</taxon>
        <taxon>Agaricales</taxon>
        <taxon>Marasmiineae</taxon>
        <taxon>Omphalotaceae</taxon>
        <taxon>Collybiopsis</taxon>
    </lineage>
</organism>
<dbReference type="Proteomes" id="UP000518752">
    <property type="component" value="Unassembled WGS sequence"/>
</dbReference>
<accession>A0A8H5HWL1</accession>
<dbReference type="AlphaFoldDB" id="A0A8H5HWL1"/>
<dbReference type="EMBL" id="JAACJN010000013">
    <property type="protein sequence ID" value="KAF5390886.1"/>
    <property type="molecule type" value="Genomic_DNA"/>
</dbReference>
<proteinExistence type="predicted"/>
<name>A0A8H5HWL1_9AGAR</name>
<evidence type="ECO:0000313" key="2">
    <source>
        <dbReference type="Proteomes" id="UP000518752"/>
    </source>
</evidence>